<proteinExistence type="inferred from homology"/>
<feature type="domain" description="Squalene cyclase C-terminal" evidence="2">
    <location>
        <begin position="22"/>
        <end position="90"/>
    </location>
</feature>
<dbReference type="InterPro" id="IPR018333">
    <property type="entry name" value="Squalene_cyclase"/>
</dbReference>
<keyword evidence="4" id="KW-1185">Reference proteome</keyword>
<evidence type="ECO:0000259" key="2">
    <source>
        <dbReference type="Pfam" id="PF13243"/>
    </source>
</evidence>
<comment type="similarity">
    <text evidence="1">Belongs to the terpene cyclase/mutase family.</text>
</comment>
<evidence type="ECO:0000256" key="1">
    <source>
        <dbReference type="ARBA" id="ARBA00009755"/>
    </source>
</evidence>
<dbReference type="GO" id="GO:0016104">
    <property type="term" value="P:triterpenoid biosynthetic process"/>
    <property type="evidence" value="ECO:0007669"/>
    <property type="project" value="InterPro"/>
</dbReference>
<dbReference type="InterPro" id="IPR032696">
    <property type="entry name" value="SQ_cyclase_C"/>
</dbReference>
<organism evidence="3 4">
    <name type="scientific">Stephania japonica</name>
    <dbReference type="NCBI Taxonomy" id="461633"/>
    <lineage>
        <taxon>Eukaryota</taxon>
        <taxon>Viridiplantae</taxon>
        <taxon>Streptophyta</taxon>
        <taxon>Embryophyta</taxon>
        <taxon>Tracheophyta</taxon>
        <taxon>Spermatophyta</taxon>
        <taxon>Magnoliopsida</taxon>
        <taxon>Ranunculales</taxon>
        <taxon>Menispermaceae</taxon>
        <taxon>Menispermoideae</taxon>
        <taxon>Cissampelideae</taxon>
        <taxon>Stephania</taxon>
    </lineage>
</organism>
<dbReference type="EMBL" id="JBBNAE010000001">
    <property type="protein sequence ID" value="KAK9154312.1"/>
    <property type="molecule type" value="Genomic_DNA"/>
</dbReference>
<accession>A0AAP0PS12</accession>
<name>A0AAP0PS12_9MAGN</name>
<evidence type="ECO:0000313" key="3">
    <source>
        <dbReference type="EMBL" id="KAK9154312.1"/>
    </source>
</evidence>
<dbReference type="PANTHER" id="PTHR11764">
    <property type="entry name" value="TERPENE CYCLASE/MUTASE FAMILY MEMBER"/>
    <property type="match status" value="1"/>
</dbReference>
<dbReference type="Pfam" id="PF13243">
    <property type="entry name" value="SQHop_cyclase_C"/>
    <property type="match status" value="1"/>
</dbReference>
<dbReference type="SUPFAM" id="SSF81853">
    <property type="entry name" value="Family 10 polysaccharide lyase"/>
    <property type="match status" value="1"/>
</dbReference>
<reference evidence="3 4" key="1">
    <citation type="submission" date="2024-01" db="EMBL/GenBank/DDBJ databases">
        <title>Genome assemblies of Stephania.</title>
        <authorList>
            <person name="Yang L."/>
        </authorList>
    </citation>
    <scope>NUCLEOTIDE SEQUENCE [LARGE SCALE GENOMIC DNA]</scope>
    <source>
        <strain evidence="3">QJT</strain>
        <tissue evidence="3">Leaf</tissue>
    </source>
</reference>
<dbReference type="Gene3D" id="1.50.10.20">
    <property type="match status" value="1"/>
</dbReference>
<sequence length="101" mass="11442">MENALLRPLVSGPKTILANEIRYGSWAVCFTYATWFGMKALVARAKTFENSSRVRKACEFLLKKQLASEGWGESYLSCQDKRPIHRGPAVAPPMRVFFSEQ</sequence>
<protein>
    <recommendedName>
        <fullName evidence="2">Squalene cyclase C-terminal domain-containing protein</fullName>
    </recommendedName>
</protein>
<dbReference type="AlphaFoldDB" id="A0AAP0PS12"/>
<dbReference type="GO" id="GO:0031559">
    <property type="term" value="F:oxidosqualene cyclase activity"/>
    <property type="evidence" value="ECO:0007669"/>
    <property type="project" value="UniProtKB-ARBA"/>
</dbReference>
<dbReference type="GO" id="GO:0005811">
    <property type="term" value="C:lipid droplet"/>
    <property type="evidence" value="ECO:0007669"/>
    <property type="project" value="InterPro"/>
</dbReference>
<gene>
    <name evidence="3" type="ORF">Sjap_001792</name>
</gene>
<evidence type="ECO:0000313" key="4">
    <source>
        <dbReference type="Proteomes" id="UP001417504"/>
    </source>
</evidence>
<dbReference type="Proteomes" id="UP001417504">
    <property type="component" value="Unassembled WGS sequence"/>
</dbReference>
<comment type="caution">
    <text evidence="3">The sequence shown here is derived from an EMBL/GenBank/DDBJ whole genome shotgun (WGS) entry which is preliminary data.</text>
</comment>
<dbReference type="PANTHER" id="PTHR11764:SF20">
    <property type="entry name" value="LANOSTEROL SYNTHASE"/>
    <property type="match status" value="1"/>
</dbReference>